<dbReference type="InterPro" id="IPR015800">
    <property type="entry name" value="Cu_amine_oxidase_N2"/>
</dbReference>
<dbReference type="PANTHER" id="PTHR10638">
    <property type="entry name" value="COPPER AMINE OXIDASE"/>
    <property type="match status" value="1"/>
</dbReference>
<evidence type="ECO:0000313" key="14">
    <source>
        <dbReference type="EMBL" id="PIN17114.1"/>
    </source>
</evidence>
<comment type="similarity">
    <text evidence="1 9">Belongs to the copper/topaquinone oxidase family.</text>
</comment>
<dbReference type="EMBL" id="NKXS01001731">
    <property type="protein sequence ID" value="PIN17114.1"/>
    <property type="molecule type" value="Genomic_DNA"/>
</dbReference>
<dbReference type="GO" id="GO:0005507">
    <property type="term" value="F:copper ion binding"/>
    <property type="evidence" value="ECO:0007669"/>
    <property type="project" value="InterPro"/>
</dbReference>
<evidence type="ECO:0000256" key="4">
    <source>
        <dbReference type="ARBA" id="ARBA00023002"/>
    </source>
</evidence>
<dbReference type="InterPro" id="IPR049948">
    <property type="entry name" value="Cu_Am_ox_TPQ-bd"/>
</dbReference>
<evidence type="ECO:0000313" key="15">
    <source>
        <dbReference type="Proteomes" id="UP000231279"/>
    </source>
</evidence>
<evidence type="ECO:0000256" key="2">
    <source>
        <dbReference type="ARBA" id="ARBA00022723"/>
    </source>
</evidence>
<dbReference type="GO" id="GO:0008131">
    <property type="term" value="F:primary methylamine oxidase activity"/>
    <property type="evidence" value="ECO:0007669"/>
    <property type="project" value="InterPro"/>
</dbReference>
<dbReference type="FunFam" id="3.10.450.40:FF:000012">
    <property type="entry name" value="Amine oxidase"/>
    <property type="match status" value="1"/>
</dbReference>
<dbReference type="PANTHER" id="PTHR10638:SF40">
    <property type="entry name" value="PRIMARY AMINE OXIDASE 1"/>
    <property type="match status" value="1"/>
</dbReference>
<dbReference type="InterPro" id="IPR016182">
    <property type="entry name" value="Cu_amine_oxidase_N-reg"/>
</dbReference>
<feature type="active site" description="Schiff-base intermediate with substrate; via topaquinone" evidence="7">
    <location>
        <position position="396"/>
    </location>
</feature>
<evidence type="ECO:0000256" key="8">
    <source>
        <dbReference type="PIRSR" id="PIRSR600269-51"/>
    </source>
</evidence>
<feature type="modified residue" description="2',4',5'-topaquinone" evidence="8">
    <location>
        <position position="396"/>
    </location>
</feature>
<feature type="signal peptide" evidence="10">
    <location>
        <begin position="1"/>
        <end position="22"/>
    </location>
</feature>
<dbReference type="Pfam" id="PF01179">
    <property type="entry name" value="Cu_amine_oxid"/>
    <property type="match status" value="1"/>
</dbReference>
<feature type="domain" description="Copper amine oxidase N3-terminal" evidence="13">
    <location>
        <begin position="118"/>
        <end position="209"/>
    </location>
</feature>
<dbReference type="AlphaFoldDB" id="A0A2G9HHX9"/>
<feature type="chain" id="PRO_5013883472" description="Amine oxidase" evidence="10">
    <location>
        <begin position="23"/>
        <end position="597"/>
    </location>
</feature>
<feature type="domain" description="Copper amine oxidase N2-terminal" evidence="12">
    <location>
        <begin position="23"/>
        <end position="109"/>
    </location>
</feature>
<dbReference type="InterPro" id="IPR015798">
    <property type="entry name" value="Cu_amine_oxidase_C"/>
</dbReference>
<accession>A0A2G9HHX9</accession>
<evidence type="ECO:0000256" key="5">
    <source>
        <dbReference type="ARBA" id="ARBA00023008"/>
    </source>
</evidence>
<evidence type="ECO:0000256" key="3">
    <source>
        <dbReference type="ARBA" id="ARBA00022772"/>
    </source>
</evidence>
<dbReference type="EC" id="1.4.3.-" evidence="9"/>
<comment type="caution">
    <text evidence="14">The sequence shown here is derived from an EMBL/GenBank/DDBJ whole genome shotgun (WGS) entry which is preliminary data.</text>
</comment>
<dbReference type="PROSITE" id="PS01164">
    <property type="entry name" value="COPPER_AMINE_OXID_1"/>
    <property type="match status" value="1"/>
</dbReference>
<evidence type="ECO:0000256" key="10">
    <source>
        <dbReference type="SAM" id="SignalP"/>
    </source>
</evidence>
<evidence type="ECO:0000256" key="7">
    <source>
        <dbReference type="PIRSR" id="PIRSR600269-50"/>
    </source>
</evidence>
<keyword evidence="2 9" id="KW-0479">Metal-binding</keyword>
<dbReference type="GO" id="GO:0009308">
    <property type="term" value="P:amine metabolic process"/>
    <property type="evidence" value="ECO:0007669"/>
    <property type="project" value="UniProtKB-UniRule"/>
</dbReference>
<evidence type="ECO:0000259" key="13">
    <source>
        <dbReference type="Pfam" id="PF02728"/>
    </source>
</evidence>
<keyword evidence="3 7" id="KW-0801">TPQ</keyword>
<sequence>MISITIPLSILLTILLQSTVSCHPLDPLTPQEINKVKLIIHNSHLFSSSNLTFHYVDLEEPKKHQVLKWRSSHKQKEPFPTRRAKVVIRTNGETHELVIDLIKSSIVSNEVHKGHGFPPFTFNELFQASRLSLKHPKFQDSILKRGLNLPEVSCLPLSTGWFGEVVRTRVVRVTCFYRGGTSNIWARPIEGISLLVDVEKLKVIKYMDRLKAPLPKIEGTDFQSQRPNSVFCKGNNSKISINGHEVTWANWKFHVAFNARAGVILSTASIFDALKKKFRHVLYRGHVSETFVPYMDPSPEWYYRTFMDVGEFGFGRSASSLVPRVDCPENAVYMDGYMAGADGEVQKIERAICVFESHAGNIAWRHTEIGVPGKVIISGEPEINLVVRMVATVGNYDYVLDWEFKQSGSIKVGVSLTGVLEMKASNYTNTNQTTHDNNIYGTLVTENTIANNHDHFLTYHLDLDIDGTENSLVKANLKTFRTNPKNMISPRRSFWKVVRETVKTESEARIQVGLKPVEILITNPNKKTRIGNYVSYKLISGKPVISLLDDDDYPQIRASYSKYPVWVTCYNETERWAGGFYADRSRGDDGLAVWSRR</sequence>
<dbReference type="STRING" id="429701.A0A2G9HHX9"/>
<keyword evidence="4 9" id="KW-0560">Oxidoreductase</keyword>
<dbReference type="Proteomes" id="UP000231279">
    <property type="component" value="Unassembled WGS sequence"/>
</dbReference>
<gene>
    <name evidence="14" type="ORF">CDL12_10221</name>
</gene>
<dbReference type="SUPFAM" id="SSF54416">
    <property type="entry name" value="Amine oxidase N-terminal region"/>
    <property type="match status" value="2"/>
</dbReference>
<protein>
    <recommendedName>
        <fullName evidence="9">Amine oxidase</fullName>
        <ecNumber evidence="9">1.4.3.-</ecNumber>
    </recommendedName>
</protein>
<evidence type="ECO:0000256" key="1">
    <source>
        <dbReference type="ARBA" id="ARBA00007983"/>
    </source>
</evidence>
<dbReference type="InterPro" id="IPR000269">
    <property type="entry name" value="Cu_amine_oxidase"/>
</dbReference>
<comment type="PTM">
    <text evidence="8 9">Topaquinone (TPQ) is generated by copper-dependent autoxidation of a specific tyrosyl residue.</text>
</comment>
<dbReference type="OrthoDB" id="5379943at2759"/>
<dbReference type="Gene3D" id="2.70.98.20">
    <property type="entry name" value="Copper amine oxidase, catalytic domain"/>
    <property type="match status" value="1"/>
</dbReference>
<dbReference type="GO" id="GO:0048038">
    <property type="term" value="F:quinone binding"/>
    <property type="evidence" value="ECO:0007669"/>
    <property type="project" value="InterPro"/>
</dbReference>
<evidence type="ECO:0000256" key="9">
    <source>
        <dbReference type="RuleBase" id="RU000672"/>
    </source>
</evidence>
<dbReference type="InterPro" id="IPR015802">
    <property type="entry name" value="Cu_amine_oxidase_N3"/>
</dbReference>
<keyword evidence="6" id="KW-1015">Disulfide bond</keyword>
<dbReference type="Pfam" id="PF02728">
    <property type="entry name" value="Cu_amine_oxidN3"/>
    <property type="match status" value="1"/>
</dbReference>
<comment type="cofactor">
    <cofactor evidence="9">
        <name>Cu cation</name>
        <dbReference type="ChEBI" id="CHEBI:23378"/>
    </cofactor>
    <text evidence="9">Contains 1 topaquinone per subunit.</text>
</comment>
<dbReference type="SUPFAM" id="SSF49998">
    <property type="entry name" value="Amine oxidase catalytic domain"/>
    <property type="match status" value="1"/>
</dbReference>
<dbReference type="Gene3D" id="3.10.450.40">
    <property type="match status" value="2"/>
</dbReference>
<keyword evidence="15" id="KW-1185">Reference proteome</keyword>
<evidence type="ECO:0000256" key="6">
    <source>
        <dbReference type="ARBA" id="ARBA00023157"/>
    </source>
</evidence>
<dbReference type="InterPro" id="IPR036460">
    <property type="entry name" value="Cu_amine_oxidase_C_sf"/>
</dbReference>
<evidence type="ECO:0000259" key="11">
    <source>
        <dbReference type="Pfam" id="PF01179"/>
    </source>
</evidence>
<reference evidence="15" key="1">
    <citation type="journal article" date="2018" name="Gigascience">
        <title>Genome assembly of the Pink Ipe (Handroanthus impetiginosus, Bignoniaceae), a highly valued, ecologically keystone Neotropical timber forest tree.</title>
        <authorList>
            <person name="Silva-Junior O.B."/>
            <person name="Grattapaglia D."/>
            <person name="Novaes E."/>
            <person name="Collevatti R.G."/>
        </authorList>
    </citation>
    <scope>NUCLEOTIDE SEQUENCE [LARGE SCALE GENOMIC DNA]</scope>
    <source>
        <strain evidence="15">cv. UFG-1</strain>
    </source>
</reference>
<name>A0A2G9HHX9_9LAMI</name>
<evidence type="ECO:0000259" key="12">
    <source>
        <dbReference type="Pfam" id="PF02727"/>
    </source>
</evidence>
<keyword evidence="10" id="KW-0732">Signal</keyword>
<keyword evidence="5 9" id="KW-0186">Copper</keyword>
<feature type="active site" description="Proton acceptor" evidence="7">
    <location>
        <position position="308"/>
    </location>
</feature>
<organism evidence="14 15">
    <name type="scientific">Handroanthus impetiginosus</name>
    <dbReference type="NCBI Taxonomy" id="429701"/>
    <lineage>
        <taxon>Eukaryota</taxon>
        <taxon>Viridiplantae</taxon>
        <taxon>Streptophyta</taxon>
        <taxon>Embryophyta</taxon>
        <taxon>Tracheophyta</taxon>
        <taxon>Spermatophyta</taxon>
        <taxon>Magnoliopsida</taxon>
        <taxon>eudicotyledons</taxon>
        <taxon>Gunneridae</taxon>
        <taxon>Pentapetalae</taxon>
        <taxon>asterids</taxon>
        <taxon>lamiids</taxon>
        <taxon>Lamiales</taxon>
        <taxon>Bignoniaceae</taxon>
        <taxon>Crescentiina</taxon>
        <taxon>Tabebuia alliance</taxon>
        <taxon>Handroanthus</taxon>
    </lineage>
</organism>
<feature type="domain" description="Copper amine oxidase catalytic" evidence="11">
    <location>
        <begin position="239"/>
        <end position="596"/>
    </location>
</feature>
<dbReference type="Pfam" id="PF02727">
    <property type="entry name" value="Cu_amine_oxidN2"/>
    <property type="match status" value="1"/>
</dbReference>
<proteinExistence type="inferred from homology"/>